<feature type="domain" description="DUF4365" evidence="1">
    <location>
        <begin position="18"/>
        <end position="142"/>
    </location>
</feature>
<comment type="caution">
    <text evidence="2">The sequence shown here is derived from an EMBL/GenBank/DDBJ whole genome shotgun (WGS) entry which is preliminary data.</text>
</comment>
<evidence type="ECO:0000313" key="3">
    <source>
        <dbReference type="Proteomes" id="UP001165042"/>
    </source>
</evidence>
<dbReference type="Pfam" id="PF14280">
    <property type="entry name" value="DUF4365"/>
    <property type="match status" value="1"/>
</dbReference>
<accession>A0A9W6VB44</accession>
<dbReference type="Proteomes" id="UP001165042">
    <property type="component" value="Unassembled WGS sequence"/>
</dbReference>
<dbReference type="EMBL" id="BSSD01000011">
    <property type="protein sequence ID" value="GLW94922.1"/>
    <property type="molecule type" value="Genomic_DNA"/>
</dbReference>
<sequence>MEMSKANRNRVTADRARNRFTALMQEHGHLVHKIDGDNDFGEDLYVGFLEDDRTTGDTIAVQVKGGVSYRAAGGYSVRVSQHGETWLKTNVPVVCVVHDPESDTLHWGNASDQLRQAKLAGTDLRTIAIERDAVLDDTTVAAFVTTMRAHIRDRGEIRHALSVMSGHVLDTTDYLAYFMNEYSEDIIFRQPRASATALLLHSDWGWKPIEIDPEALTLGDRFAQLGFTSLRELAEHLNLPGVDELPTDVGDVREQLDKIPVVGGQFIVNQPELAWLRACAAASQWWRAAPA</sequence>
<organism evidence="2 3">
    <name type="scientific">Actinokineospora globicatena</name>
    <dbReference type="NCBI Taxonomy" id="103729"/>
    <lineage>
        <taxon>Bacteria</taxon>
        <taxon>Bacillati</taxon>
        <taxon>Actinomycetota</taxon>
        <taxon>Actinomycetes</taxon>
        <taxon>Pseudonocardiales</taxon>
        <taxon>Pseudonocardiaceae</taxon>
        <taxon>Actinokineospora</taxon>
    </lineage>
</organism>
<proteinExistence type="predicted"/>
<keyword evidence="3" id="KW-1185">Reference proteome</keyword>
<dbReference type="InterPro" id="IPR025375">
    <property type="entry name" value="DUF4365"/>
</dbReference>
<gene>
    <name evidence="2" type="ORF">Aglo03_57380</name>
</gene>
<protein>
    <recommendedName>
        <fullName evidence="1">DUF4365 domain-containing protein</fullName>
    </recommendedName>
</protein>
<dbReference type="AlphaFoldDB" id="A0A9W6VB44"/>
<evidence type="ECO:0000313" key="2">
    <source>
        <dbReference type="EMBL" id="GLW94922.1"/>
    </source>
</evidence>
<reference evidence="2" key="1">
    <citation type="submission" date="2023-02" db="EMBL/GenBank/DDBJ databases">
        <title>Actinokineospora globicatena NBRC 15670.</title>
        <authorList>
            <person name="Ichikawa N."/>
            <person name="Sato H."/>
            <person name="Tonouchi N."/>
        </authorList>
    </citation>
    <scope>NUCLEOTIDE SEQUENCE</scope>
    <source>
        <strain evidence="2">NBRC 15670</strain>
    </source>
</reference>
<name>A0A9W6VB44_9PSEU</name>
<evidence type="ECO:0000259" key="1">
    <source>
        <dbReference type="Pfam" id="PF14280"/>
    </source>
</evidence>